<gene>
    <name evidence="16" type="ORF">QYM36_016478</name>
</gene>
<comment type="subcellular location">
    <subcellularLocation>
        <location evidence="2">Nucleus</location>
    </subcellularLocation>
</comment>
<evidence type="ECO:0000256" key="11">
    <source>
        <dbReference type="ARBA" id="ARBA00035173"/>
    </source>
</evidence>
<evidence type="ECO:0000256" key="12">
    <source>
        <dbReference type="SAM" id="MobiDB-lite"/>
    </source>
</evidence>
<keyword evidence="9" id="KW-0788">Thiol protease</keyword>
<feature type="region of interest" description="Disordered" evidence="12">
    <location>
        <begin position="871"/>
        <end position="920"/>
    </location>
</feature>
<dbReference type="Pfam" id="PF00240">
    <property type="entry name" value="ubiquitin"/>
    <property type="match status" value="1"/>
</dbReference>
<dbReference type="SMART" id="SM00213">
    <property type="entry name" value="UBQ"/>
    <property type="match status" value="1"/>
</dbReference>
<dbReference type="InterPro" id="IPR033841">
    <property type="entry name" value="Pep_USP48"/>
</dbReference>
<dbReference type="SUPFAM" id="SSF143791">
    <property type="entry name" value="DUSP-like"/>
    <property type="match status" value="1"/>
</dbReference>
<dbReference type="CDD" id="cd01795">
    <property type="entry name" value="Ubl_USP48"/>
    <property type="match status" value="1"/>
</dbReference>
<keyword evidence="8" id="KW-0378">Hydrolase</keyword>
<evidence type="ECO:0000256" key="7">
    <source>
        <dbReference type="ARBA" id="ARBA00022786"/>
    </source>
</evidence>
<evidence type="ECO:0000256" key="2">
    <source>
        <dbReference type="ARBA" id="ARBA00004123"/>
    </source>
</evidence>
<dbReference type="InterPro" id="IPR050164">
    <property type="entry name" value="Peptidase_C19"/>
</dbReference>
<evidence type="ECO:0000313" key="17">
    <source>
        <dbReference type="Proteomes" id="UP001187531"/>
    </source>
</evidence>
<keyword evidence="5" id="KW-0645">Protease</keyword>
<feature type="domain" description="DUSP" evidence="15">
    <location>
        <begin position="445"/>
        <end position="545"/>
    </location>
</feature>
<sequence>MEAIASIQIDESEIDIKEAYNIKGPPCTTKTCKSKKTNCRNNPLCLINLGEKKWLNGVAQGSDQLLQGIERESNEHPGLTNLGATCYVNSLLQLWFHNLEFRNAVYKWNAYEDPQEKANETLGTSEYSPVSPLGHLQKIFASLQFGRKKIVDTTMFVSSLGLDSSIQQDAQEFSKLFVTMLEENFSQQSNSYVNSFKKKLQGTYEYVTTCLSCKSESCSNTPFSELDLNVGASSRRTFEESLGELLGEEVLEGENQYLCCICCSFQNAVRRIRLVELPPILNFQVIRFVYDRNAGHKKKVHTSFQFPETVDMTDFLESSSDPLTYELRGVLMHQGSSAYSGHYIAHIYDKESKHWYEFDDEVVQKVEGKRLIFGNDDRSESRPKGEKKPKLPKGCYSSTKAYMLSYCRKSEQSVVPEAITNLESLPEWLKSAIARENEELRKSTEDKEDRLDIVQVEIASLYKNLYSLENDDWEIIPVSWLKKWLSQDPLKEVFGGQIDNSGFVCIHDNIYVGAIKEFKCVPRQECEYFFAKYSGGPRLGKELLCRRCVIGRIVKQKMKLNTSEDLKRLNSLLRDVHTDPLTGFWVGKESLRKWRQIFTKKLEEMYQVGLKPNGKLVNEDNHTNGIEDSNGKSHREEVSSEEVEVFFEKELNFNEDILCIHGMLCSDDSKRKLITSECWSILKNYFPEEKEFRGDAEACKQCKEFSSQEENVKETRKAIAEKQKEMLNDLFRGKNRPIPSQFYGDLFVVSDHFLTQWRAFLKDPSTNEQPLCLMNGTLLCAHQGLSYLPEAIDFKSSKAPLQVLRPCEWKILTDYVSVDASIILKCPQLGTHPAVCDECVSARNAEEMDKLLTYQNAKIFVRLLPKEEEDVQEETHLSSKRRKKEETETSEEVQGTADAPCPAERRSQRHRKTRGEKELRVSSTETIKDLKVRIMGKFGVATFDQRLFLGGIELKDTTVTLADLKVTPETVFILKTECLQARLCTRIRQSCSARGICKDQKS</sequence>
<dbReference type="SUPFAM" id="SSF54236">
    <property type="entry name" value="Ubiquitin-like"/>
    <property type="match status" value="1"/>
</dbReference>
<dbReference type="GO" id="GO:0004843">
    <property type="term" value="F:cysteine-type deubiquitinase activity"/>
    <property type="evidence" value="ECO:0007669"/>
    <property type="project" value="UniProtKB-EC"/>
</dbReference>
<dbReference type="AlphaFoldDB" id="A0AA88HCC0"/>
<dbReference type="InterPro" id="IPR029071">
    <property type="entry name" value="Ubiquitin-like_domsf"/>
</dbReference>
<name>A0AA88HCC0_ARTSF</name>
<organism evidence="16 17">
    <name type="scientific">Artemia franciscana</name>
    <name type="common">Brine shrimp</name>
    <name type="synonym">Artemia sanfranciscana</name>
    <dbReference type="NCBI Taxonomy" id="6661"/>
    <lineage>
        <taxon>Eukaryota</taxon>
        <taxon>Metazoa</taxon>
        <taxon>Ecdysozoa</taxon>
        <taxon>Arthropoda</taxon>
        <taxon>Crustacea</taxon>
        <taxon>Branchiopoda</taxon>
        <taxon>Anostraca</taxon>
        <taxon>Artemiidae</taxon>
        <taxon>Artemia</taxon>
    </lineage>
</organism>
<dbReference type="PROSITE" id="PS00973">
    <property type="entry name" value="USP_2"/>
    <property type="match status" value="1"/>
</dbReference>
<evidence type="ECO:0000256" key="6">
    <source>
        <dbReference type="ARBA" id="ARBA00022737"/>
    </source>
</evidence>
<dbReference type="PANTHER" id="PTHR24006">
    <property type="entry name" value="UBIQUITIN CARBOXYL-TERMINAL HYDROLASE"/>
    <property type="match status" value="1"/>
</dbReference>
<dbReference type="InterPro" id="IPR035927">
    <property type="entry name" value="DUSP-like_sf"/>
</dbReference>
<dbReference type="CDD" id="cd02668">
    <property type="entry name" value="Peptidase_C19L"/>
    <property type="match status" value="1"/>
</dbReference>
<dbReference type="PROSITE" id="PS00972">
    <property type="entry name" value="USP_1"/>
    <property type="match status" value="1"/>
</dbReference>
<dbReference type="Gene3D" id="3.90.70.10">
    <property type="entry name" value="Cysteine proteinases"/>
    <property type="match status" value="1"/>
</dbReference>
<dbReference type="GO" id="GO:0004197">
    <property type="term" value="F:cysteine-type endopeptidase activity"/>
    <property type="evidence" value="ECO:0007669"/>
    <property type="project" value="InterPro"/>
</dbReference>
<dbReference type="GO" id="GO:0006508">
    <property type="term" value="P:proteolysis"/>
    <property type="evidence" value="ECO:0007669"/>
    <property type="project" value="UniProtKB-KW"/>
</dbReference>
<comment type="caution">
    <text evidence="16">The sequence shown here is derived from an EMBL/GenBank/DDBJ whole genome shotgun (WGS) entry which is preliminary data.</text>
</comment>
<evidence type="ECO:0000313" key="16">
    <source>
        <dbReference type="EMBL" id="KAK2706445.1"/>
    </source>
</evidence>
<dbReference type="InterPro" id="IPR028889">
    <property type="entry name" value="USP"/>
</dbReference>
<keyword evidence="6" id="KW-0677">Repeat</keyword>
<dbReference type="PROSITE" id="PS51283">
    <property type="entry name" value="DUSP"/>
    <property type="match status" value="1"/>
</dbReference>
<dbReference type="InterPro" id="IPR006615">
    <property type="entry name" value="Pept_C19_DUSP"/>
</dbReference>
<dbReference type="PANTHER" id="PTHR24006:SF722">
    <property type="entry name" value="UBIQUITIN CARBOXYL-TERMINAL HYDROLASE 48"/>
    <property type="match status" value="1"/>
</dbReference>
<accession>A0AA88HCC0</accession>
<dbReference type="SUPFAM" id="SSF54001">
    <property type="entry name" value="Cysteine proteinases"/>
    <property type="match status" value="1"/>
</dbReference>
<keyword evidence="10" id="KW-0539">Nucleus</keyword>
<evidence type="ECO:0000256" key="3">
    <source>
        <dbReference type="ARBA" id="ARBA00009085"/>
    </source>
</evidence>
<dbReference type="InterPro" id="IPR018200">
    <property type="entry name" value="USP_CS"/>
</dbReference>
<keyword evidence="17" id="KW-1185">Reference proteome</keyword>
<feature type="domain" description="Ubiquitin-like" evidence="13">
    <location>
        <begin position="918"/>
        <end position="974"/>
    </location>
</feature>
<evidence type="ECO:0000256" key="9">
    <source>
        <dbReference type="ARBA" id="ARBA00022807"/>
    </source>
</evidence>
<dbReference type="PROSITE" id="PS50053">
    <property type="entry name" value="UBIQUITIN_2"/>
    <property type="match status" value="1"/>
</dbReference>
<comment type="catalytic activity">
    <reaction evidence="1">
        <text>Thiol-dependent hydrolysis of ester, thioester, amide, peptide and isopeptide bonds formed by the C-terminal Gly of ubiquitin (a 76-residue protein attached to proteins as an intracellular targeting signal).</text>
        <dbReference type="EC" id="3.4.19.12"/>
    </reaction>
</comment>
<dbReference type="Gene3D" id="3.10.20.90">
    <property type="entry name" value="Phosphatidylinositol 3-kinase Catalytic Subunit, Chain A, domain 1"/>
    <property type="match status" value="1"/>
</dbReference>
<dbReference type="GO" id="GO:0005634">
    <property type="term" value="C:nucleus"/>
    <property type="evidence" value="ECO:0007669"/>
    <property type="project" value="UniProtKB-SubCell"/>
</dbReference>
<dbReference type="InterPro" id="IPR000626">
    <property type="entry name" value="Ubiquitin-like_dom"/>
</dbReference>
<dbReference type="InterPro" id="IPR001394">
    <property type="entry name" value="Peptidase_C19_UCH"/>
</dbReference>
<evidence type="ECO:0000256" key="8">
    <source>
        <dbReference type="ARBA" id="ARBA00022801"/>
    </source>
</evidence>
<dbReference type="GO" id="GO:0005829">
    <property type="term" value="C:cytosol"/>
    <property type="evidence" value="ECO:0007669"/>
    <property type="project" value="TreeGrafter"/>
</dbReference>
<evidence type="ECO:0000259" key="15">
    <source>
        <dbReference type="PROSITE" id="PS51283"/>
    </source>
</evidence>
<evidence type="ECO:0000256" key="4">
    <source>
        <dbReference type="ARBA" id="ARBA00012759"/>
    </source>
</evidence>
<comment type="similarity">
    <text evidence="3">Belongs to the peptidase C19 family.</text>
</comment>
<keyword evidence="7" id="KW-0833">Ubl conjugation pathway</keyword>
<dbReference type="InterPro" id="IPR044743">
    <property type="entry name" value="Ubl_USP48"/>
</dbReference>
<evidence type="ECO:0000256" key="10">
    <source>
        <dbReference type="ARBA" id="ARBA00023242"/>
    </source>
</evidence>
<proteinExistence type="inferred from homology"/>
<dbReference type="InterPro" id="IPR038765">
    <property type="entry name" value="Papain-like_cys_pep_sf"/>
</dbReference>
<reference evidence="16" key="1">
    <citation type="submission" date="2023-07" db="EMBL/GenBank/DDBJ databases">
        <title>Chromosome-level genome assembly of Artemia franciscana.</title>
        <authorList>
            <person name="Jo E."/>
        </authorList>
    </citation>
    <scope>NUCLEOTIDE SEQUENCE</scope>
    <source>
        <tissue evidence="16">Whole body</tissue>
    </source>
</reference>
<dbReference type="Proteomes" id="UP001187531">
    <property type="component" value="Unassembled WGS sequence"/>
</dbReference>
<dbReference type="EC" id="3.4.19.12" evidence="4"/>
<dbReference type="EMBL" id="JAVRJZ010000020">
    <property type="protein sequence ID" value="KAK2706445.1"/>
    <property type="molecule type" value="Genomic_DNA"/>
</dbReference>
<dbReference type="PROSITE" id="PS50235">
    <property type="entry name" value="USP_3"/>
    <property type="match status" value="1"/>
</dbReference>
<protein>
    <recommendedName>
        <fullName evidence="11">Ubiquitin carboxyl-terminal hydrolase 48</fullName>
        <ecNumber evidence="4">3.4.19.12</ecNumber>
    </recommendedName>
</protein>
<evidence type="ECO:0000259" key="14">
    <source>
        <dbReference type="PROSITE" id="PS50235"/>
    </source>
</evidence>
<dbReference type="Pfam" id="PF00443">
    <property type="entry name" value="UCH"/>
    <property type="match status" value="1"/>
</dbReference>
<evidence type="ECO:0000256" key="5">
    <source>
        <dbReference type="ARBA" id="ARBA00022670"/>
    </source>
</evidence>
<evidence type="ECO:0000259" key="13">
    <source>
        <dbReference type="PROSITE" id="PS50053"/>
    </source>
</evidence>
<evidence type="ECO:0000256" key="1">
    <source>
        <dbReference type="ARBA" id="ARBA00000707"/>
    </source>
</evidence>
<dbReference type="GO" id="GO:0016579">
    <property type="term" value="P:protein deubiquitination"/>
    <property type="evidence" value="ECO:0007669"/>
    <property type="project" value="InterPro"/>
</dbReference>
<feature type="domain" description="USP" evidence="14">
    <location>
        <begin position="77"/>
        <end position="409"/>
    </location>
</feature>